<evidence type="ECO:0000256" key="5">
    <source>
        <dbReference type="RuleBase" id="RU361235"/>
    </source>
</evidence>
<feature type="non-terminal residue" evidence="7">
    <location>
        <position position="1"/>
    </location>
</feature>
<evidence type="ECO:0000259" key="6">
    <source>
        <dbReference type="Pfam" id="PF00135"/>
    </source>
</evidence>
<gene>
    <name evidence="7" type="ORF">g.33064</name>
</gene>
<protein>
    <recommendedName>
        <fullName evidence="5">Carboxylic ester hydrolase</fullName>
        <ecNumber evidence="5">3.1.1.-</ecNumber>
    </recommendedName>
</protein>
<keyword evidence="4" id="KW-0325">Glycoprotein</keyword>
<keyword evidence="2" id="KW-0719">Serine esterase</keyword>
<dbReference type="EC" id="3.1.1.-" evidence="5"/>
<sequence length="546" mass="61473">CLVFCLSVVVANSQDLIVTTNHGKLRGSTLQTYTGKTIFCFRGVRYAEPPSGPNRFKPPIPKRSWTGIRNATEDGPYCPQPYIFNPNITDPEDCLSVNLYTKYLRGNQPVMVFFHQGGFLTGSGNSYIAGPQYLLDREVVFVTVNCRLGPFGFLSTGDEIVKGNNGLKDQVLALKWVKENIVHFGGDPNRVTLFGCSAGGTSAMYHMMSPMSNGLFHRAIAESGSVFTGSSLNRKPFSLAARLAGILGCENTTSVQIYDCLKDLHPQAISNATIQIKDFDLDSFSIFAPTVEPIYQDGSERFLTDNPLSLIQKGQFKNVPLIVGGVPDELAFRAISLLRNPEIAMKFDDQFEKYAPVELMYERDGPVSENISRAIRHFFFGSKPIDNSTRKELGQIYVDTRVIFNIVQASQLIANKSAAPVYFYMFNYKGRFSHRYIPGTTTPMGVSHHDELIYLFYISRFFPMFNTTDPEADIVRKMTYIWSTFAETGIPKLPETELRWTPITEEKMQYLNISESFEMTPGAPFPKRMAFWETQFPLSGPRPKYF</sequence>
<name>A0A1B6E6J8_9HEMI</name>
<comment type="similarity">
    <text evidence="1 5">Belongs to the type-B carboxylesterase/lipase family.</text>
</comment>
<dbReference type="PANTHER" id="PTHR43142:SF1">
    <property type="entry name" value="CARBOXYLIC ESTER HYDROLASE"/>
    <property type="match status" value="1"/>
</dbReference>
<dbReference type="AlphaFoldDB" id="A0A1B6E6J8"/>
<feature type="domain" description="Carboxylesterase type B" evidence="6">
    <location>
        <begin position="15"/>
        <end position="532"/>
    </location>
</feature>
<evidence type="ECO:0000256" key="3">
    <source>
        <dbReference type="ARBA" id="ARBA00022801"/>
    </source>
</evidence>
<dbReference type="PANTHER" id="PTHR43142">
    <property type="entry name" value="CARBOXYLIC ESTER HYDROLASE"/>
    <property type="match status" value="1"/>
</dbReference>
<dbReference type="SUPFAM" id="SSF53474">
    <property type="entry name" value="alpha/beta-Hydrolases"/>
    <property type="match status" value="1"/>
</dbReference>
<evidence type="ECO:0000256" key="1">
    <source>
        <dbReference type="ARBA" id="ARBA00005964"/>
    </source>
</evidence>
<dbReference type="InterPro" id="IPR019826">
    <property type="entry name" value="Carboxylesterase_B_AS"/>
</dbReference>
<keyword evidence="3 5" id="KW-0378">Hydrolase</keyword>
<dbReference type="GO" id="GO:0052689">
    <property type="term" value="F:carboxylic ester hydrolase activity"/>
    <property type="evidence" value="ECO:0007669"/>
    <property type="project" value="UniProtKB-KW"/>
</dbReference>
<evidence type="ECO:0000313" key="7">
    <source>
        <dbReference type="EMBL" id="JAS33519.1"/>
    </source>
</evidence>
<dbReference type="Pfam" id="PF00135">
    <property type="entry name" value="COesterase"/>
    <property type="match status" value="1"/>
</dbReference>
<organism evidence="7">
    <name type="scientific">Clastoptera arizonana</name>
    <name type="common">Arizona spittle bug</name>
    <dbReference type="NCBI Taxonomy" id="38151"/>
    <lineage>
        <taxon>Eukaryota</taxon>
        <taxon>Metazoa</taxon>
        <taxon>Ecdysozoa</taxon>
        <taxon>Arthropoda</taxon>
        <taxon>Hexapoda</taxon>
        <taxon>Insecta</taxon>
        <taxon>Pterygota</taxon>
        <taxon>Neoptera</taxon>
        <taxon>Paraneoptera</taxon>
        <taxon>Hemiptera</taxon>
        <taxon>Auchenorrhyncha</taxon>
        <taxon>Cercopoidea</taxon>
        <taxon>Clastopteridae</taxon>
        <taxon>Clastoptera</taxon>
    </lineage>
</organism>
<dbReference type="EMBL" id="GEDC01003779">
    <property type="protein sequence ID" value="JAS33519.1"/>
    <property type="molecule type" value="Transcribed_RNA"/>
</dbReference>
<accession>A0A1B6E6J8</accession>
<proteinExistence type="inferred from homology"/>
<evidence type="ECO:0000256" key="2">
    <source>
        <dbReference type="ARBA" id="ARBA00022487"/>
    </source>
</evidence>
<reference evidence="7" key="1">
    <citation type="submission" date="2015-12" db="EMBL/GenBank/DDBJ databases">
        <title>De novo transcriptome assembly of four potential Pierce s Disease insect vectors from Arizona vineyards.</title>
        <authorList>
            <person name="Tassone E.E."/>
        </authorList>
    </citation>
    <scope>NUCLEOTIDE SEQUENCE</scope>
</reference>
<dbReference type="InterPro" id="IPR029058">
    <property type="entry name" value="AB_hydrolase_fold"/>
</dbReference>
<dbReference type="PROSITE" id="PS00122">
    <property type="entry name" value="CARBOXYLESTERASE_B_1"/>
    <property type="match status" value="1"/>
</dbReference>
<dbReference type="Gene3D" id="3.40.50.1820">
    <property type="entry name" value="alpha/beta hydrolase"/>
    <property type="match status" value="1"/>
</dbReference>
<dbReference type="InterPro" id="IPR002018">
    <property type="entry name" value="CarbesteraseB"/>
</dbReference>
<evidence type="ECO:0000256" key="4">
    <source>
        <dbReference type="ARBA" id="ARBA00023180"/>
    </source>
</evidence>